<dbReference type="InterPro" id="IPR043150">
    <property type="entry name" value="Phytochrome_PHY_sf"/>
</dbReference>
<dbReference type="Gene3D" id="3.30.70.270">
    <property type="match status" value="1"/>
</dbReference>
<dbReference type="InterPro" id="IPR013515">
    <property type="entry name" value="Phytochrome_cen-reg"/>
</dbReference>
<feature type="domain" description="Phytochrome chromophore attachment site" evidence="5">
    <location>
        <begin position="127"/>
        <end position="283"/>
    </location>
</feature>
<evidence type="ECO:0000256" key="1">
    <source>
        <dbReference type="ARBA" id="ARBA00022543"/>
    </source>
</evidence>
<evidence type="ECO:0000256" key="2">
    <source>
        <dbReference type="ARBA" id="ARBA00022606"/>
    </source>
</evidence>
<keyword evidence="3" id="KW-0157">Chromophore</keyword>
<name>A0ABT6KL75_9MICO</name>
<dbReference type="GO" id="GO:0004673">
    <property type="term" value="F:protein histidine kinase activity"/>
    <property type="evidence" value="ECO:0007669"/>
    <property type="project" value="UniProtKB-EC"/>
</dbReference>
<dbReference type="PANTHER" id="PTHR45138:SF9">
    <property type="entry name" value="DIGUANYLATE CYCLASE DGCM-RELATED"/>
    <property type="match status" value="1"/>
</dbReference>
<dbReference type="InterPro" id="IPR003018">
    <property type="entry name" value="GAF"/>
</dbReference>
<dbReference type="Pfam" id="PF08446">
    <property type="entry name" value="PAS_2"/>
    <property type="match status" value="1"/>
</dbReference>
<organism evidence="7 8">
    <name type="scientific">Antiquaquibacter oligotrophicus</name>
    <dbReference type="NCBI Taxonomy" id="2880260"/>
    <lineage>
        <taxon>Bacteria</taxon>
        <taxon>Bacillati</taxon>
        <taxon>Actinomycetota</taxon>
        <taxon>Actinomycetes</taxon>
        <taxon>Micrococcales</taxon>
        <taxon>Microbacteriaceae</taxon>
        <taxon>Antiquaquibacter</taxon>
    </lineage>
</organism>
<dbReference type="Gene3D" id="3.30.450.270">
    <property type="match status" value="1"/>
</dbReference>
<dbReference type="InterPro" id="IPR043128">
    <property type="entry name" value="Rev_trsase/Diguanyl_cyclase"/>
</dbReference>
<reference evidence="7 8" key="1">
    <citation type="submission" date="2023-04" db="EMBL/GenBank/DDBJ databases">
        <title>Genome Encyclopedia of Bacteria and Archaea VI: Functional Genomics of Type Strains.</title>
        <authorList>
            <person name="Whitman W."/>
        </authorList>
    </citation>
    <scope>NUCLEOTIDE SEQUENCE [LARGE SCALE GENOMIC DNA]</scope>
    <source>
        <strain evidence="7 8">SG_E_30_P1</strain>
    </source>
</reference>
<dbReference type="SMART" id="SM00267">
    <property type="entry name" value="GGDEF"/>
    <property type="match status" value="1"/>
</dbReference>
<dbReference type="InterPro" id="IPR035965">
    <property type="entry name" value="PAS-like_dom_sf"/>
</dbReference>
<dbReference type="Pfam" id="PF00990">
    <property type="entry name" value="GGDEF"/>
    <property type="match status" value="1"/>
</dbReference>
<dbReference type="PANTHER" id="PTHR45138">
    <property type="entry name" value="REGULATORY COMPONENTS OF SENSORY TRANSDUCTION SYSTEM"/>
    <property type="match status" value="1"/>
</dbReference>
<dbReference type="EC" id="2.7.13.3" evidence="7"/>
<dbReference type="Pfam" id="PF00360">
    <property type="entry name" value="PHY"/>
    <property type="match status" value="1"/>
</dbReference>
<dbReference type="CDD" id="cd01949">
    <property type="entry name" value="GGDEF"/>
    <property type="match status" value="1"/>
</dbReference>
<dbReference type="InterPro" id="IPR001294">
    <property type="entry name" value="Phytochrome"/>
</dbReference>
<evidence type="ECO:0000256" key="4">
    <source>
        <dbReference type="ARBA" id="ARBA00023170"/>
    </source>
</evidence>
<keyword evidence="7" id="KW-0808">Transferase</keyword>
<accession>A0ABT6KL75</accession>
<dbReference type="PROSITE" id="PS50887">
    <property type="entry name" value="GGDEF"/>
    <property type="match status" value="1"/>
</dbReference>
<dbReference type="SUPFAM" id="SSF55073">
    <property type="entry name" value="Nucleotide cyclase"/>
    <property type="match status" value="1"/>
</dbReference>
<dbReference type="SUPFAM" id="SSF55781">
    <property type="entry name" value="GAF domain-like"/>
    <property type="match status" value="2"/>
</dbReference>
<feature type="domain" description="GGDEF" evidence="6">
    <location>
        <begin position="511"/>
        <end position="639"/>
    </location>
</feature>
<dbReference type="Proteomes" id="UP001160142">
    <property type="component" value="Unassembled WGS sequence"/>
</dbReference>
<dbReference type="InterPro" id="IPR016132">
    <property type="entry name" value="Phyto_chromo_attachment"/>
</dbReference>
<dbReference type="Pfam" id="PF01590">
    <property type="entry name" value="GAF"/>
    <property type="match status" value="1"/>
</dbReference>
<dbReference type="PRINTS" id="PR01033">
    <property type="entry name" value="PHYTOCHROME"/>
</dbReference>
<dbReference type="EMBL" id="JARXVQ010000001">
    <property type="protein sequence ID" value="MDH6180203.1"/>
    <property type="molecule type" value="Genomic_DNA"/>
</dbReference>
<sequence length="639" mass="69611">MSDRLRAADEQLRLEQCSREPIRTPGRIQSHGMLFVVDNSTHEIVVASENARRYLGTRLDHPQIVEALDAGTVVDPVRVTFDDEQFDAIIHPGDTTSIVELEQTIVGVEYARTSVVSAIQRLAFINDPEELRNTAAELIRSITGFDRVMVYHFHDDGHGEVVAESRADDMAPYLGLHFPASDIPSQARHLYTTKLSRAIVSTEDPGLDLLADSIEPMSIDLGATELRMVSPYHLAYMRNMGQASTVSFSKVKDGVLIGMITCAHRTPRRLPILLRRALEVLATQLAFQLDSMEKIRVLRHEVEVRERRAALLSPLFASDDVMSALLRGSATVLDLVPADGVAVRHGDKTYTLGTVPPATAIRAVMDAVGDNHLASHVLGRVRPDLAELIPDYPGLIVVPLGSGDCITFFRRAITHVVDWLGDPGPQNRADALSPRLSFEAWRESVADSGDPWGSAVQEAIDLGEALKGAMARRAEARLAELALHDALTGLRNRRFLAENLERALVERQQADSVSLLFLDLDGFKSVNDSYGHDAGDAVIVEVARRIVANSRTADAVARLGGDEFVIVCEHTTPQEAHLIAERIVRAVGKPIDAKGVTVTVTASCGIVTADDASSGARLLEAADAAMYRAKAEGRNRVAT</sequence>
<keyword evidence="4" id="KW-0675">Receptor</keyword>
<proteinExistence type="predicted"/>
<protein>
    <submittedName>
        <fullName evidence="7">Chemotaxis family two-component system sensor kinase Cph1</fullName>
        <ecNumber evidence="7">2.7.13.3</ecNumber>
    </submittedName>
</protein>
<keyword evidence="7" id="KW-0418">Kinase</keyword>
<dbReference type="InterPro" id="IPR050469">
    <property type="entry name" value="Diguanylate_Cyclase"/>
</dbReference>
<keyword evidence="8" id="KW-1185">Reference proteome</keyword>
<dbReference type="Gene3D" id="3.30.450.40">
    <property type="match status" value="1"/>
</dbReference>
<evidence type="ECO:0000313" key="8">
    <source>
        <dbReference type="Proteomes" id="UP001160142"/>
    </source>
</evidence>
<evidence type="ECO:0000259" key="6">
    <source>
        <dbReference type="PROSITE" id="PS50887"/>
    </source>
</evidence>
<dbReference type="PROSITE" id="PS50046">
    <property type="entry name" value="PHYTOCHROME_2"/>
    <property type="match status" value="1"/>
</dbReference>
<dbReference type="Gene3D" id="3.30.450.20">
    <property type="entry name" value="PAS domain"/>
    <property type="match status" value="1"/>
</dbReference>
<dbReference type="NCBIfam" id="TIGR00254">
    <property type="entry name" value="GGDEF"/>
    <property type="match status" value="1"/>
</dbReference>
<dbReference type="InterPro" id="IPR029016">
    <property type="entry name" value="GAF-like_dom_sf"/>
</dbReference>
<keyword evidence="2" id="KW-0716">Sensory transduction</keyword>
<dbReference type="RefSeq" id="WP_322132566.1">
    <property type="nucleotide sequence ID" value="NZ_CP085036.1"/>
</dbReference>
<evidence type="ECO:0000259" key="5">
    <source>
        <dbReference type="PROSITE" id="PS50046"/>
    </source>
</evidence>
<comment type="caution">
    <text evidence="7">The sequence shown here is derived from an EMBL/GenBank/DDBJ whole genome shotgun (WGS) entry which is preliminary data.</text>
</comment>
<dbReference type="InterPro" id="IPR029787">
    <property type="entry name" value="Nucleotide_cyclase"/>
</dbReference>
<dbReference type="InterPro" id="IPR013654">
    <property type="entry name" value="PAS_2"/>
</dbReference>
<evidence type="ECO:0000256" key="3">
    <source>
        <dbReference type="ARBA" id="ARBA00022991"/>
    </source>
</evidence>
<evidence type="ECO:0000313" key="7">
    <source>
        <dbReference type="EMBL" id="MDH6180203.1"/>
    </source>
</evidence>
<dbReference type="InterPro" id="IPR000160">
    <property type="entry name" value="GGDEF_dom"/>
</dbReference>
<gene>
    <name evidence="7" type="ORF">M2152_000385</name>
</gene>
<dbReference type="SMART" id="SM00065">
    <property type="entry name" value="GAF"/>
    <property type="match status" value="1"/>
</dbReference>
<dbReference type="SUPFAM" id="SSF55785">
    <property type="entry name" value="PYP-like sensor domain (PAS domain)"/>
    <property type="match status" value="1"/>
</dbReference>
<keyword evidence="1" id="KW-0600">Photoreceptor protein</keyword>